<organism evidence="3 4">
    <name type="scientific">Photobacterium ganghwense</name>
    <dbReference type="NCBI Taxonomy" id="320778"/>
    <lineage>
        <taxon>Bacteria</taxon>
        <taxon>Pseudomonadati</taxon>
        <taxon>Pseudomonadota</taxon>
        <taxon>Gammaproteobacteria</taxon>
        <taxon>Vibrionales</taxon>
        <taxon>Vibrionaceae</taxon>
        <taxon>Photobacterium</taxon>
    </lineage>
</organism>
<feature type="transmembrane region" description="Helical" evidence="1">
    <location>
        <begin position="7"/>
        <end position="23"/>
    </location>
</feature>
<keyword evidence="1" id="KW-0472">Membrane</keyword>
<keyword evidence="1" id="KW-0812">Transmembrane</keyword>
<dbReference type="AlphaFoldDB" id="A0A0J1HFK6"/>
<dbReference type="STRING" id="320778.ABT57_07600"/>
<feature type="domain" description="DUF1468" evidence="2">
    <location>
        <begin position="8"/>
        <end position="145"/>
    </location>
</feature>
<feature type="transmembrane region" description="Helical" evidence="1">
    <location>
        <begin position="96"/>
        <end position="114"/>
    </location>
</feature>
<dbReference type="PATRIC" id="fig|320778.3.peg.1644"/>
<gene>
    <name evidence="3" type="ORF">ABT57_07600</name>
</gene>
<name>A0A0J1HFK6_9GAMM</name>
<comment type="caution">
    <text evidence="3">The sequence shown here is derived from an EMBL/GenBank/DDBJ whole genome shotgun (WGS) entry which is preliminary data.</text>
</comment>
<reference evidence="3 4" key="1">
    <citation type="submission" date="2015-05" db="EMBL/GenBank/DDBJ databases">
        <title>Photobacterium galathea sp. nov.</title>
        <authorList>
            <person name="Machado H."/>
            <person name="Gram L."/>
        </authorList>
    </citation>
    <scope>NUCLEOTIDE SEQUENCE [LARGE SCALE GENOMIC DNA]</scope>
    <source>
        <strain evidence="3 4">DSM 22954</strain>
    </source>
</reference>
<evidence type="ECO:0000256" key="1">
    <source>
        <dbReference type="SAM" id="Phobius"/>
    </source>
</evidence>
<dbReference type="EMBL" id="LDOU01000006">
    <property type="protein sequence ID" value="KLV10406.1"/>
    <property type="molecule type" value="Genomic_DNA"/>
</dbReference>
<feature type="transmembrane region" description="Helical" evidence="1">
    <location>
        <begin position="72"/>
        <end position="90"/>
    </location>
</feature>
<evidence type="ECO:0000313" key="3">
    <source>
        <dbReference type="EMBL" id="KLV10406.1"/>
    </source>
</evidence>
<dbReference type="Proteomes" id="UP000035909">
    <property type="component" value="Unassembled WGS sequence"/>
</dbReference>
<keyword evidence="4" id="KW-1185">Reference proteome</keyword>
<evidence type="ECO:0000313" key="4">
    <source>
        <dbReference type="Proteomes" id="UP000035909"/>
    </source>
</evidence>
<accession>A0A0J1HFK6</accession>
<sequence length="157" mass="17467">MTITKDHIGGLVFLCFSIAYGYYANEIVLFPGDEFEPFNARSMPTALALMGAVLAVCQLLTASKKEKECLKLTGYDFSLVAKLLVLMVLFAVSLEWLGFMVGTIFFLAGGYWLLGERRIRIVVLASVPFAVGFWYVLTQLLDIYLAPGRVWTMMLGS</sequence>
<proteinExistence type="predicted"/>
<dbReference type="RefSeq" id="WP_047884571.1">
    <property type="nucleotide sequence ID" value="NZ_CP071326.1"/>
</dbReference>
<evidence type="ECO:0000259" key="2">
    <source>
        <dbReference type="Pfam" id="PF07331"/>
    </source>
</evidence>
<feature type="transmembrane region" description="Helical" evidence="1">
    <location>
        <begin position="121"/>
        <end position="145"/>
    </location>
</feature>
<keyword evidence="1" id="KW-1133">Transmembrane helix</keyword>
<dbReference type="InterPro" id="IPR009936">
    <property type="entry name" value="DUF1468"/>
</dbReference>
<feature type="transmembrane region" description="Helical" evidence="1">
    <location>
        <begin position="43"/>
        <end position="60"/>
    </location>
</feature>
<dbReference type="Pfam" id="PF07331">
    <property type="entry name" value="TctB"/>
    <property type="match status" value="1"/>
</dbReference>
<dbReference type="OrthoDB" id="6214403at2"/>
<protein>
    <submittedName>
        <fullName evidence="3">TctB</fullName>
    </submittedName>
</protein>